<gene>
    <name evidence="1" type="ORF">L6452_19204</name>
</gene>
<comment type="caution">
    <text evidence="1">The sequence shown here is derived from an EMBL/GenBank/DDBJ whole genome shotgun (WGS) entry which is preliminary data.</text>
</comment>
<protein>
    <submittedName>
        <fullName evidence="1">Uncharacterized protein</fullName>
    </submittedName>
</protein>
<evidence type="ECO:0000313" key="1">
    <source>
        <dbReference type="EMBL" id="KAI3718339.1"/>
    </source>
</evidence>
<organism evidence="1 2">
    <name type="scientific">Arctium lappa</name>
    <name type="common">Greater burdock</name>
    <name type="synonym">Lappa major</name>
    <dbReference type="NCBI Taxonomy" id="4217"/>
    <lineage>
        <taxon>Eukaryota</taxon>
        <taxon>Viridiplantae</taxon>
        <taxon>Streptophyta</taxon>
        <taxon>Embryophyta</taxon>
        <taxon>Tracheophyta</taxon>
        <taxon>Spermatophyta</taxon>
        <taxon>Magnoliopsida</taxon>
        <taxon>eudicotyledons</taxon>
        <taxon>Gunneridae</taxon>
        <taxon>Pentapetalae</taxon>
        <taxon>asterids</taxon>
        <taxon>campanulids</taxon>
        <taxon>Asterales</taxon>
        <taxon>Asteraceae</taxon>
        <taxon>Carduoideae</taxon>
        <taxon>Cardueae</taxon>
        <taxon>Arctiinae</taxon>
        <taxon>Arctium</taxon>
    </lineage>
</organism>
<name>A0ACB9B7I5_ARCLA</name>
<accession>A0ACB9B7I5</accession>
<evidence type="ECO:0000313" key="2">
    <source>
        <dbReference type="Proteomes" id="UP001055879"/>
    </source>
</evidence>
<reference evidence="2" key="1">
    <citation type="journal article" date="2022" name="Mol. Ecol. Resour.">
        <title>The genomes of chicory, endive, great burdock and yacon provide insights into Asteraceae palaeo-polyploidization history and plant inulin production.</title>
        <authorList>
            <person name="Fan W."/>
            <person name="Wang S."/>
            <person name="Wang H."/>
            <person name="Wang A."/>
            <person name="Jiang F."/>
            <person name="Liu H."/>
            <person name="Zhao H."/>
            <person name="Xu D."/>
            <person name="Zhang Y."/>
        </authorList>
    </citation>
    <scope>NUCLEOTIDE SEQUENCE [LARGE SCALE GENOMIC DNA]</scope>
    <source>
        <strain evidence="2">cv. Niubang</strain>
    </source>
</reference>
<sequence length="220" mass="24981">MTSSPNRYKTSTCAVRLWSRAQSTFTDLTVDSEDDIWSSVISPVLSAKNEYFISNDSDFAYISDIIRASKYLPDDDDSGVFLLLEKQQYLNGNDTSKASKLQRKLVFDIVAEIVDRNRQLPPWNVILSNESSNSVKHMCSEFQKIREREPADNLLDLICGVLKRDLAGNNGWGDFPVETSEAVLYIERLIFKDLVSETILDLAEFAGKSRLLAPRRKLVF</sequence>
<dbReference type="Proteomes" id="UP001055879">
    <property type="component" value="Linkage Group LG06"/>
</dbReference>
<proteinExistence type="predicted"/>
<reference evidence="1 2" key="2">
    <citation type="journal article" date="2022" name="Mol. Ecol. Resour.">
        <title>The genomes of chicory, endive, great burdock and yacon provide insights into Asteraceae paleo-polyploidization history and plant inulin production.</title>
        <authorList>
            <person name="Fan W."/>
            <person name="Wang S."/>
            <person name="Wang H."/>
            <person name="Wang A."/>
            <person name="Jiang F."/>
            <person name="Liu H."/>
            <person name="Zhao H."/>
            <person name="Xu D."/>
            <person name="Zhang Y."/>
        </authorList>
    </citation>
    <scope>NUCLEOTIDE SEQUENCE [LARGE SCALE GENOMIC DNA]</scope>
    <source>
        <strain evidence="2">cv. Niubang</strain>
    </source>
</reference>
<keyword evidence="2" id="KW-1185">Reference proteome</keyword>
<dbReference type="EMBL" id="CM042052">
    <property type="protein sequence ID" value="KAI3718339.1"/>
    <property type="molecule type" value="Genomic_DNA"/>
</dbReference>